<dbReference type="SUPFAM" id="SSF54909">
    <property type="entry name" value="Dimeric alpha+beta barrel"/>
    <property type="match status" value="1"/>
</dbReference>
<dbReference type="Pfam" id="PF03992">
    <property type="entry name" value="ABM"/>
    <property type="match status" value="1"/>
</dbReference>
<sequence length="111" mass="12807">MVYTLVARLHASSEENAKKVQAKLVEAAGVYRKDKGTLGWYVMQDAKDPLKFTIVERYVKPEDLQTHLNNPYWPTFDPYVKPLLKEDIDLTFHHEMDVAVPNQDSVNFKGL</sequence>
<dbReference type="PANTHER" id="PTHR38052:SF1">
    <property type="entry name" value="ABM DOMAIN-CONTAINING PROTEIN"/>
    <property type="match status" value="1"/>
</dbReference>
<name>A0A261Y7W0_9FUNG</name>
<dbReference type="AlphaFoldDB" id="A0A261Y7W0"/>
<keyword evidence="3" id="KW-1185">Reference proteome</keyword>
<dbReference type="EMBL" id="MVBO01000003">
    <property type="protein sequence ID" value="OZJ06554.1"/>
    <property type="molecule type" value="Genomic_DNA"/>
</dbReference>
<dbReference type="InterPro" id="IPR011008">
    <property type="entry name" value="Dimeric_a/b-barrel"/>
</dbReference>
<accession>A0A261Y7W0</accession>
<evidence type="ECO:0000313" key="2">
    <source>
        <dbReference type="EMBL" id="OZJ06554.1"/>
    </source>
</evidence>
<protein>
    <recommendedName>
        <fullName evidence="1">ABM domain-containing protein</fullName>
    </recommendedName>
</protein>
<dbReference type="OrthoDB" id="194076at2759"/>
<feature type="domain" description="ABM" evidence="1">
    <location>
        <begin position="3"/>
        <end position="92"/>
    </location>
</feature>
<evidence type="ECO:0000259" key="1">
    <source>
        <dbReference type="PROSITE" id="PS51725"/>
    </source>
</evidence>
<dbReference type="Gene3D" id="3.30.70.100">
    <property type="match status" value="1"/>
</dbReference>
<dbReference type="InterPro" id="IPR007138">
    <property type="entry name" value="ABM_dom"/>
</dbReference>
<dbReference type="PROSITE" id="PS51725">
    <property type="entry name" value="ABM"/>
    <property type="match status" value="1"/>
</dbReference>
<dbReference type="PANTHER" id="PTHR38052">
    <property type="entry name" value="EXPRESSED PROTEIN"/>
    <property type="match status" value="1"/>
</dbReference>
<comment type="caution">
    <text evidence="2">The sequence shown here is derived from an EMBL/GenBank/DDBJ whole genome shotgun (WGS) entry which is preliminary data.</text>
</comment>
<proteinExistence type="predicted"/>
<reference evidence="2 3" key="1">
    <citation type="journal article" date="2017" name="Mycologia">
        <title>Bifiguratus adelaidae, gen. et sp. nov., a new member of Mucoromycotina in endophytic and soil-dwelling habitats.</title>
        <authorList>
            <person name="Torres-Cruz T.J."/>
            <person name="Billingsley Tobias T.L."/>
            <person name="Almatruk M."/>
            <person name="Hesse C."/>
            <person name="Kuske C.R."/>
            <person name="Desiro A."/>
            <person name="Benucci G.M."/>
            <person name="Bonito G."/>
            <person name="Stajich J.E."/>
            <person name="Dunlap C."/>
            <person name="Arnold A.E."/>
            <person name="Porras-Alfaro A."/>
        </authorList>
    </citation>
    <scope>NUCLEOTIDE SEQUENCE [LARGE SCALE GENOMIC DNA]</scope>
    <source>
        <strain evidence="2 3">AZ0501</strain>
    </source>
</reference>
<evidence type="ECO:0000313" key="3">
    <source>
        <dbReference type="Proteomes" id="UP000242875"/>
    </source>
</evidence>
<gene>
    <name evidence="2" type="ORF">BZG36_00529</name>
</gene>
<organism evidence="2 3">
    <name type="scientific">Bifiguratus adelaidae</name>
    <dbReference type="NCBI Taxonomy" id="1938954"/>
    <lineage>
        <taxon>Eukaryota</taxon>
        <taxon>Fungi</taxon>
        <taxon>Fungi incertae sedis</taxon>
        <taxon>Mucoromycota</taxon>
        <taxon>Mucoromycotina</taxon>
        <taxon>Endogonomycetes</taxon>
        <taxon>Endogonales</taxon>
        <taxon>Endogonales incertae sedis</taxon>
        <taxon>Bifiguratus</taxon>
    </lineage>
</organism>
<dbReference type="Proteomes" id="UP000242875">
    <property type="component" value="Unassembled WGS sequence"/>
</dbReference>